<dbReference type="EMBL" id="CP107551">
    <property type="protein sequence ID" value="UYP18460.1"/>
    <property type="molecule type" value="Genomic_DNA"/>
</dbReference>
<organism evidence="1 2">
    <name type="scientific">Rhodococcus sacchari</name>
    <dbReference type="NCBI Taxonomy" id="2962047"/>
    <lineage>
        <taxon>Bacteria</taxon>
        <taxon>Bacillati</taxon>
        <taxon>Actinomycetota</taxon>
        <taxon>Actinomycetes</taxon>
        <taxon>Mycobacteriales</taxon>
        <taxon>Nocardiaceae</taxon>
        <taxon>Rhodococcus</taxon>
    </lineage>
</organism>
<name>A0ACD4DES8_9NOCA</name>
<reference evidence="1" key="1">
    <citation type="submission" date="2022-10" db="EMBL/GenBank/DDBJ databases">
        <title>Rhodococcus ferula Z13 complete genome.</title>
        <authorList>
            <person name="Long X."/>
            <person name="Zang M."/>
        </authorList>
    </citation>
    <scope>NUCLEOTIDE SEQUENCE</scope>
    <source>
        <strain evidence="1">Z13</strain>
    </source>
</reference>
<accession>A0ACD4DES8</accession>
<gene>
    <name evidence="1" type="ORF">OED52_17655</name>
</gene>
<keyword evidence="2" id="KW-1185">Reference proteome</keyword>
<proteinExistence type="predicted"/>
<protein>
    <submittedName>
        <fullName evidence="1">2Fe-2S iron-sulfur cluster-binding protein</fullName>
    </submittedName>
</protein>
<evidence type="ECO:0000313" key="1">
    <source>
        <dbReference type="EMBL" id="UYP18460.1"/>
    </source>
</evidence>
<dbReference type="Proteomes" id="UP001156484">
    <property type="component" value="Chromosome"/>
</dbReference>
<evidence type="ECO:0000313" key="2">
    <source>
        <dbReference type="Proteomes" id="UP001156484"/>
    </source>
</evidence>
<sequence>MSTMTSQEMGESATTRLPVEPDVQAVAPTCTVDGRPTPLPETGTESLWEVLDSHGVALPLGCASGHCGSCTVLVDSVPTPSCLVPHAAARGSNVATVATAAEDALIAAMLEHGAVQCGFCSPGIVVTLSWFLRRAAAEERVVTADEVREVLTGHLCRCTGYAAVVQAAVAASAEISVRGSETPVEGAMP</sequence>